<proteinExistence type="predicted"/>
<feature type="region of interest" description="Disordered" evidence="1">
    <location>
        <begin position="784"/>
        <end position="805"/>
    </location>
</feature>
<dbReference type="EMBL" id="LWDG02000002">
    <property type="protein sequence ID" value="KAE8272186.1"/>
    <property type="molecule type" value="Genomic_DNA"/>
</dbReference>
<feature type="region of interest" description="Disordered" evidence="1">
    <location>
        <begin position="863"/>
        <end position="936"/>
    </location>
</feature>
<evidence type="ECO:0000313" key="3">
    <source>
        <dbReference type="Proteomes" id="UP000078113"/>
    </source>
</evidence>
<protein>
    <submittedName>
        <fullName evidence="2">Uncharacterized protein</fullName>
    </submittedName>
</protein>
<feature type="compositionally biased region" description="Basic residues" evidence="1">
    <location>
        <begin position="620"/>
        <end position="629"/>
    </location>
</feature>
<sequence length="1350" mass="142527">MMASHGQWGPDSLKEALNIMSELLRHGYNPAGIVREGVNVDVVRTCCKHLGIPFIEEDLLRADAERRGAVYIPSPRASVDTTRRTASASVGGGSMLRDDIELGGSALNWNRNSPSAGPSTQPPPSASLAVGTSSRKRKDRDAPTESEIIIISDSSDDSAIATSGKKTKGKGKQVDRGPSNWASTEPNSEGASRNRRVVDYTDTEASRGAPHPRPPQERPADSRPQVQGIAHPSAPPPPRTAFFSVPPPGQRLTKGQKKARRREYDRQLEMQRQAGITFEPPPPLPPNYVRPLENAPIESAVYKPSNPDAVVRPVPSWLRGQGSDAAMASLPESLPPRPIPVYTQRQSDKQKEPPQRPPQPPKKGRQSPVPVLRPAVPRATAPSPAPPRVESHGSATETPFNNAHDERANRHTQFGGDASVDSTMTVKHESADVSFQSAHSQPKARKQTLLQRIGSAIAGYEMELSPERSGSENGDATFVDAPLQPDDISTNSAVDGKAPAQTLAPPEAPVDDTESEYEPTYEPEYEEEPSTSASHAPFPGVPVPQDTSSSSETPQIVSGLTNTATMSESSLESRLLPQVVPEPTSPLASVQQSPQSNGTPQSKGTPKHVPGEWGKGQSKTAKKRALKRQKALEESRSSDATSGAPVFSGDQNLGVGSTTAGANGFSHQQTAMAINPLMNGVLPIPGMSFGYPHMNPAQSIQAAPLPTLEFSHGSTLPPPFSSSTTTQVKQEPGSPPMPVSNLSAPPAAGDAQGNLAKMREAALASMLGKRKKAVAPAASIPSISMTTPAEPMPPATSVPGEDSSTTTAVLPRMEVDAPQQSDTVIPHLDYNQDEAAIDYSDSGILMSGPSLQPAVGGRKQVSYADAFPDRSSSSVRARRKETADMGIPTGDLDLDLTDPSATVVASAPAQSTSAHASGSGAQGPPSGTASWRQKRGRPTAADFFEGFQYGADRARAPWVRRGPFLKVSDWQQRSYGTITLDEETSGEESDDEEGTASEAGEVSSKGVARTSSPENGFSAGSQPSWTLQGPALRKHHLHEVDGIVEMLRSGNTPTLSQLRSGEAGPTRVPLLRASSLGALRVPSPVLSPAAGSSGEAGRHLLTKSATQKIGTDATTSKLSIAVPSQSGRGSLSPSAVGTPTGGADQQAEMKAKLATYEASLREMKEQMAKFEEMRAKQKAMEIAQKRRAASRAPNPDSDAQDALAELTNGAEAATKQPANEGGKPDGPSATSHSLISSGRSEPAEIPAASSTDQSLSKPDDDNTHILQISPGSEPQDGEEYIPEDDSFMLDLLGTTTAPSAPIQSEPPVTGQDQQMADVNDGPTDSSSRWTPYVSPLTTFPALRRLADGRQ</sequence>
<gene>
    <name evidence="2" type="ORF">A4X09_0g146</name>
</gene>
<feature type="region of interest" description="Disordered" evidence="1">
    <location>
        <begin position="1178"/>
        <end position="1333"/>
    </location>
</feature>
<keyword evidence="3" id="KW-1185">Reference proteome</keyword>
<feature type="compositionally biased region" description="Acidic residues" evidence="1">
    <location>
        <begin position="509"/>
        <end position="529"/>
    </location>
</feature>
<feature type="region of interest" description="Disordered" evidence="1">
    <location>
        <begin position="431"/>
        <end position="450"/>
    </location>
</feature>
<feature type="compositionally biased region" description="Low complexity" evidence="1">
    <location>
        <begin position="145"/>
        <end position="164"/>
    </location>
</feature>
<feature type="compositionally biased region" description="Polar residues" evidence="1">
    <location>
        <begin position="107"/>
        <end position="119"/>
    </location>
</feature>
<feature type="compositionally biased region" description="Polar residues" evidence="1">
    <location>
        <begin position="545"/>
        <end position="572"/>
    </location>
</feature>
<feature type="compositionally biased region" description="Pro residues" evidence="1">
    <location>
        <begin position="279"/>
        <end position="288"/>
    </location>
</feature>
<feature type="region of interest" description="Disordered" evidence="1">
    <location>
        <begin position="78"/>
        <end position="97"/>
    </location>
</feature>
<feature type="region of interest" description="Disordered" evidence="1">
    <location>
        <begin position="461"/>
        <end position="652"/>
    </location>
</feature>
<feature type="region of interest" description="Disordered" evidence="1">
    <location>
        <begin position="1116"/>
        <end position="1148"/>
    </location>
</feature>
<evidence type="ECO:0000313" key="2">
    <source>
        <dbReference type="EMBL" id="KAE8272186.1"/>
    </source>
</evidence>
<feature type="compositionally biased region" description="Acidic residues" evidence="1">
    <location>
        <begin position="980"/>
        <end position="995"/>
    </location>
</feature>
<feature type="compositionally biased region" description="Polar residues" evidence="1">
    <location>
        <begin position="1293"/>
        <end position="1302"/>
    </location>
</feature>
<feature type="compositionally biased region" description="Polar residues" evidence="1">
    <location>
        <begin position="1228"/>
        <end position="1239"/>
    </location>
</feature>
<reference evidence="2" key="1">
    <citation type="submission" date="2016-04" db="EMBL/GenBank/DDBJ databases">
        <authorList>
            <person name="Nguyen H.D."/>
            <person name="Samba Siva P."/>
            <person name="Cullis J."/>
            <person name="Levesque C.A."/>
            <person name="Hambleton S."/>
        </authorList>
    </citation>
    <scope>NUCLEOTIDE SEQUENCE</scope>
    <source>
        <strain evidence="2">DAOMC 236422</strain>
    </source>
</reference>
<reference evidence="2" key="2">
    <citation type="journal article" date="2019" name="IMA Fungus">
        <title>Genome sequencing and comparison of five Tilletia species to identify candidate genes for the detection of regulated species infecting wheat.</title>
        <authorList>
            <person name="Nguyen H.D.T."/>
            <person name="Sultana T."/>
            <person name="Kesanakurti P."/>
            <person name="Hambleton S."/>
        </authorList>
    </citation>
    <scope>NUCLEOTIDE SEQUENCE</scope>
    <source>
        <strain evidence="2">DAOMC 236422</strain>
    </source>
</reference>
<feature type="compositionally biased region" description="Low complexity" evidence="1">
    <location>
        <begin position="366"/>
        <end position="382"/>
    </location>
</feature>
<evidence type="ECO:0000256" key="1">
    <source>
        <dbReference type="SAM" id="MobiDB-lite"/>
    </source>
</evidence>
<accession>A0A8X7T7Z2</accession>
<feature type="compositionally biased region" description="Pro residues" evidence="1">
    <location>
        <begin position="233"/>
        <end position="249"/>
    </location>
</feature>
<feature type="compositionally biased region" description="Polar residues" evidence="1">
    <location>
        <begin position="1116"/>
        <end position="1137"/>
    </location>
</feature>
<feature type="compositionally biased region" description="Acidic residues" evidence="1">
    <location>
        <begin position="1275"/>
        <end position="1287"/>
    </location>
</feature>
<feature type="compositionally biased region" description="Polar residues" evidence="1">
    <location>
        <begin position="586"/>
        <end position="604"/>
    </location>
</feature>
<comment type="caution">
    <text evidence="2">The sequence shown here is derived from an EMBL/GenBank/DDBJ whole genome shotgun (WGS) entry which is preliminary data.</text>
</comment>
<organism evidence="2 3">
    <name type="scientific">Tilletia walkeri</name>
    <dbReference type="NCBI Taxonomy" id="117179"/>
    <lineage>
        <taxon>Eukaryota</taxon>
        <taxon>Fungi</taxon>
        <taxon>Dikarya</taxon>
        <taxon>Basidiomycota</taxon>
        <taxon>Ustilaginomycotina</taxon>
        <taxon>Exobasidiomycetes</taxon>
        <taxon>Tilletiales</taxon>
        <taxon>Tilletiaceae</taxon>
        <taxon>Tilletia</taxon>
    </lineage>
</organism>
<feature type="compositionally biased region" description="Polar residues" evidence="1">
    <location>
        <begin position="1310"/>
        <end position="1329"/>
    </location>
</feature>
<dbReference type="Proteomes" id="UP000078113">
    <property type="component" value="Unassembled WGS sequence"/>
</dbReference>
<feature type="compositionally biased region" description="Polar residues" evidence="1">
    <location>
        <begin position="1009"/>
        <end position="1027"/>
    </location>
</feature>
<feature type="region of interest" description="Disordered" evidence="1">
    <location>
        <begin position="711"/>
        <end position="740"/>
    </location>
</feature>
<feature type="region of interest" description="Disordered" evidence="1">
    <location>
        <begin position="978"/>
        <end position="1027"/>
    </location>
</feature>
<name>A0A8X7T7Z2_9BASI</name>
<feature type="compositionally biased region" description="Polar residues" evidence="1">
    <location>
        <begin position="180"/>
        <end position="191"/>
    </location>
</feature>
<feature type="compositionally biased region" description="Low complexity" evidence="1">
    <location>
        <begin position="909"/>
        <end position="930"/>
    </location>
</feature>
<feature type="region of interest" description="Disordered" evidence="1">
    <location>
        <begin position="105"/>
        <end position="425"/>
    </location>
</feature>